<evidence type="ECO:0000256" key="3">
    <source>
        <dbReference type="ARBA" id="ARBA00022692"/>
    </source>
</evidence>
<dbReference type="GO" id="GO:0005886">
    <property type="term" value="C:plasma membrane"/>
    <property type="evidence" value="ECO:0007669"/>
    <property type="project" value="UniProtKB-SubCell"/>
</dbReference>
<organism evidence="8 9">
    <name type="scientific">Escherichia coli</name>
    <dbReference type="NCBI Taxonomy" id="562"/>
    <lineage>
        <taxon>Bacteria</taxon>
        <taxon>Pseudomonadati</taxon>
        <taxon>Pseudomonadota</taxon>
        <taxon>Gammaproteobacteria</taxon>
        <taxon>Enterobacterales</taxon>
        <taxon>Enterobacteriaceae</taxon>
        <taxon>Escherichia</taxon>
    </lineage>
</organism>
<accession>A0A485JGU9</accession>
<evidence type="ECO:0000256" key="6">
    <source>
        <dbReference type="SAM" id="Phobius"/>
    </source>
</evidence>
<sequence length="384" mass="41919">MALILTSCGLAAINADDIWYFASGGVIGSLLSTTLQPLLHSSGGTIALLCVWAAGLTLFTGWSWVTIAEKLGGWILNILTFASNRTRRDDTWVDEDEYEDDEEYEDENHGKQHESRRARILRGALARRKRLAEKFINPMGRQTDAALFSGKRMDDEEEITYTARGVAADPDDVLFSGNRATQPEYDEYDPLLNGAPITEPVAVAAAATTATQSWAAPVEPVTQTPPVASVDVAPAQPTVAWQPVPGPQTGEPVIAPAPEGYPQQPQYAQPAVQYNEPLQQPVQPQQPYYAPAAEQPVQQPYYATAPEQSAQQSYLRPCAGTVCATAVLRPCARNNRWQVTPGKPKSSNPLLLHSLHTRLSKLISSQSLRSRCTNSRNLLNSSLL</sequence>
<keyword evidence="3 6" id="KW-0812">Transmembrane</keyword>
<dbReference type="EMBL" id="CAADJZ010000001">
    <property type="protein sequence ID" value="VFT70159.1"/>
    <property type="molecule type" value="Genomic_DNA"/>
</dbReference>
<feature type="transmembrane region" description="Helical" evidence="6">
    <location>
        <begin position="39"/>
        <end position="65"/>
    </location>
</feature>
<evidence type="ECO:0000256" key="4">
    <source>
        <dbReference type="ARBA" id="ARBA00022989"/>
    </source>
</evidence>
<dbReference type="InterPro" id="IPR025199">
    <property type="entry name" value="FtsK_4TM"/>
</dbReference>
<dbReference type="AlphaFoldDB" id="A0A485JGU9"/>
<evidence type="ECO:0000313" key="8">
    <source>
        <dbReference type="EMBL" id="VFT70159.1"/>
    </source>
</evidence>
<dbReference type="Proteomes" id="UP000358010">
    <property type="component" value="Unassembled WGS sequence"/>
</dbReference>
<feature type="domain" description="DNA translocase FtsK 4TM region" evidence="7">
    <location>
        <begin position="2"/>
        <end position="72"/>
    </location>
</feature>
<evidence type="ECO:0000256" key="2">
    <source>
        <dbReference type="ARBA" id="ARBA00022475"/>
    </source>
</evidence>
<evidence type="ECO:0000313" key="9">
    <source>
        <dbReference type="Proteomes" id="UP000358010"/>
    </source>
</evidence>
<keyword evidence="4 6" id="KW-1133">Transmembrane helix</keyword>
<evidence type="ECO:0000256" key="1">
    <source>
        <dbReference type="ARBA" id="ARBA00004651"/>
    </source>
</evidence>
<gene>
    <name evidence="8" type="primary">ftsK_5</name>
    <name evidence="8" type="ORF">NCTC10974_03720</name>
</gene>
<name>A0A485JGU9_ECOLX</name>
<proteinExistence type="predicted"/>
<dbReference type="Pfam" id="PF13491">
    <property type="entry name" value="FtsK_4TM"/>
    <property type="match status" value="1"/>
</dbReference>
<comment type="subcellular location">
    <subcellularLocation>
        <location evidence="1">Cell membrane</location>
        <topology evidence="1">Multi-pass membrane protein</topology>
    </subcellularLocation>
</comment>
<reference evidence="8 9" key="1">
    <citation type="submission" date="2019-03" db="EMBL/GenBank/DDBJ databases">
        <authorList>
            <consortium name="Pathogen Informatics"/>
        </authorList>
    </citation>
    <scope>NUCLEOTIDE SEQUENCE [LARGE SCALE GENOMIC DNA]</scope>
    <source>
        <strain evidence="8 9">NCTC10974</strain>
    </source>
</reference>
<evidence type="ECO:0000256" key="5">
    <source>
        <dbReference type="ARBA" id="ARBA00023136"/>
    </source>
</evidence>
<protein>
    <submittedName>
        <fullName evidence="8">DNA translocase FtsK</fullName>
    </submittedName>
</protein>
<keyword evidence="5 6" id="KW-0472">Membrane</keyword>
<evidence type="ECO:0000259" key="7">
    <source>
        <dbReference type="Pfam" id="PF13491"/>
    </source>
</evidence>
<keyword evidence="2" id="KW-1003">Cell membrane</keyword>